<dbReference type="InterPro" id="IPR002821">
    <property type="entry name" value="Hydantoinase_A"/>
</dbReference>
<dbReference type="InterPro" id="IPR003692">
    <property type="entry name" value="Hydantoinase_B"/>
</dbReference>
<gene>
    <name evidence="6" type="ORF">D3F03_03400</name>
</gene>
<accession>A0A398C9C0</accession>
<evidence type="ECO:0000259" key="5">
    <source>
        <dbReference type="Pfam" id="PF19278"/>
    </source>
</evidence>
<dbReference type="PANTHER" id="PTHR11365">
    <property type="entry name" value="5-OXOPROLINASE RELATED"/>
    <property type="match status" value="1"/>
</dbReference>
<dbReference type="InterPro" id="IPR045079">
    <property type="entry name" value="Oxoprolinase-like"/>
</dbReference>
<dbReference type="GO" id="GO:0005829">
    <property type="term" value="C:cytosol"/>
    <property type="evidence" value="ECO:0007669"/>
    <property type="project" value="TreeGrafter"/>
</dbReference>
<organism evidence="6 7">
    <name type="scientific">Simplicispira hankyongi</name>
    <dbReference type="NCBI Taxonomy" id="2315688"/>
    <lineage>
        <taxon>Bacteria</taxon>
        <taxon>Pseudomonadati</taxon>
        <taxon>Pseudomonadota</taxon>
        <taxon>Betaproteobacteria</taxon>
        <taxon>Burkholderiales</taxon>
        <taxon>Comamonadaceae</taxon>
        <taxon>Simplicispira</taxon>
    </lineage>
</organism>
<dbReference type="Pfam" id="PF02538">
    <property type="entry name" value="Hydantoinase_B"/>
    <property type="match status" value="1"/>
</dbReference>
<proteinExistence type="inferred from homology"/>
<comment type="caution">
    <text evidence="6">The sequence shown here is derived from an EMBL/GenBank/DDBJ whole genome shotgun (WGS) entry which is preliminary data.</text>
</comment>
<dbReference type="Pfam" id="PF01968">
    <property type="entry name" value="Hydantoinase_A"/>
    <property type="match status" value="1"/>
</dbReference>
<evidence type="ECO:0000256" key="1">
    <source>
        <dbReference type="ARBA" id="ARBA00010403"/>
    </source>
</evidence>
<dbReference type="Pfam" id="PF05378">
    <property type="entry name" value="Hydant_A_N"/>
    <property type="match status" value="1"/>
</dbReference>
<name>A0A398C9C0_9BURK</name>
<keyword evidence="7" id="KW-1185">Reference proteome</keyword>
<evidence type="ECO:0000259" key="4">
    <source>
        <dbReference type="Pfam" id="PF05378"/>
    </source>
</evidence>
<dbReference type="GO" id="GO:0006749">
    <property type="term" value="P:glutathione metabolic process"/>
    <property type="evidence" value="ECO:0007669"/>
    <property type="project" value="TreeGrafter"/>
</dbReference>
<sequence>MALNTTQTSSSTHASRWQFWIDRGGTFTDIVAKAPDGSLFTHKLLSENTEQYRDAAVAGIRHLLGVAPGQPVTSDLVECVKMGTTVATNALLERKGERTLLVTTRGFRDALRIAYQNRPRLFDREIHLPELLYSQVVEAKERVGAHGKVLEALDEEALRADLTGAYASGIRSLAIVFMHGYRYTEHETIAKRLAQEVGFTQISTSHETSPMMKFVSRGDTTVVDAYLSPILRRYVDQVASEMPGVRLFFMQSSGGLTDANLFQGKDAILSGPAGGIVGMARTAAIAGQGRVIGFDMGGTSTDVSHYAGAFEREFETHVAGVRMRAPMMSIHTVAAGGGSLLTYDGARFRVGPESAGANPGPVSYRRGGPLAVTDANVMVGKVQPRYFPKVFGANADEALDADAVRAKFAELAATTHRKPEEVAEGFIQIAVQQMANAIKKISVARGYDVTRYTLQCFGGAGGQHACQVADALGMSRVFVHPLAGVLSAYGMGLADQTVIREQAVEMLLDTQNLPLIAERLEALGASAQTELESQQVGNNPVAVHHNVHVRYEGTDSALIVPFGDIDSIKQAFEAAYRQRFAFLMQGKRLVVEAVSVEAVIAGDAPEEPRMDVHPERAVPLREKAPMYSGGQWHQAALVVREDLRPGDVIPGPAIIAEKNTTTVVESGWSARLTDRDHLVLDRVEARALQYAAGTTVDPVLLEVFNNLFMNIAEQMGLQLQNTAYSVNIKERLDFSCALFDAVGNLIANAPHMPVHLGSMGESIKTVIRENAGRMHRGDVYMLNDPYHGGTHLPDVTVITPVYVSDANAPTFYVGSRGHHADIGGTTPGSMPPFSTRIEEEGVQLNNVKLVDRGTLRETEVLALLATGGGTTPYPSRNPAQNMADLRAQIAANEKGVQELTRMVQQFGLDVVQAYMGHVQDNAEESVRRVITHLKSGRFTLPLDNGAQISVSIEVNATERSAVIDFSGTSAQQANNFNAPRAVCMAAVLYVFRTLVEDDIPLNAGCLNPLEVVIPQGSMLNPNPPASVVAGNVETSTCITNALFGALGVMAGSQPTMNNFTFGNAQYQYYETIAGGSGAGAVLDANGAALRGFDGTGVVQTNMTNSRLTDPEILEFRFPVLLESFEIAQGSGGAGRWTGGDGGVRRLRFLEPMTASILSNGRVHAAFGMAGGAPGRPGANRVVRANGDIEALGHIGEAEMAAGDVFEIATPGGGGFGAPGA</sequence>
<dbReference type="AlphaFoldDB" id="A0A398C9C0"/>
<dbReference type="PANTHER" id="PTHR11365:SF23">
    <property type="entry name" value="HYPOTHETICAL 5-OXOPROLINASE (EUROFUNG)-RELATED"/>
    <property type="match status" value="1"/>
</dbReference>
<dbReference type="OrthoDB" id="9768323at2"/>
<evidence type="ECO:0000259" key="2">
    <source>
        <dbReference type="Pfam" id="PF01968"/>
    </source>
</evidence>
<dbReference type="GO" id="GO:0017168">
    <property type="term" value="F:5-oxoprolinase (ATP-hydrolyzing) activity"/>
    <property type="evidence" value="ECO:0007669"/>
    <property type="project" value="TreeGrafter"/>
</dbReference>
<reference evidence="6 7" key="1">
    <citation type="submission" date="2018-09" db="EMBL/GenBank/DDBJ databases">
        <title>Draft genome of Simplicispira sp. NY-02.</title>
        <authorList>
            <person name="Im W.T."/>
        </authorList>
    </citation>
    <scope>NUCLEOTIDE SEQUENCE [LARGE SCALE GENOMIC DNA]</scope>
    <source>
        <strain evidence="6 7">NY-02</strain>
    </source>
</reference>
<feature type="domain" description="Hydantoinase/oxoprolinase N-terminal" evidence="4">
    <location>
        <begin position="19"/>
        <end position="197"/>
    </location>
</feature>
<dbReference type="InterPro" id="IPR049517">
    <property type="entry name" value="ACX-like_C"/>
</dbReference>
<dbReference type="EMBL" id="QXJC01000001">
    <property type="protein sequence ID" value="RID99472.1"/>
    <property type="molecule type" value="Genomic_DNA"/>
</dbReference>
<dbReference type="Proteomes" id="UP000266302">
    <property type="component" value="Unassembled WGS sequence"/>
</dbReference>
<comment type="similarity">
    <text evidence="1">Belongs to the oxoprolinase family.</text>
</comment>
<dbReference type="RefSeq" id="WP_119107921.1">
    <property type="nucleotide sequence ID" value="NZ_QXJC01000001.1"/>
</dbReference>
<feature type="domain" description="Hydantoinase B/oxoprolinase" evidence="3">
    <location>
        <begin position="697"/>
        <end position="1218"/>
    </location>
</feature>
<dbReference type="InterPro" id="IPR008040">
    <property type="entry name" value="Hydant_A_N"/>
</dbReference>
<dbReference type="Pfam" id="PF19278">
    <property type="entry name" value="Hydant_A_C"/>
    <property type="match status" value="1"/>
</dbReference>
<evidence type="ECO:0000313" key="7">
    <source>
        <dbReference type="Proteomes" id="UP000266302"/>
    </source>
</evidence>
<protein>
    <submittedName>
        <fullName evidence="6">5-oxoprolinase</fullName>
    </submittedName>
</protein>
<evidence type="ECO:0000313" key="6">
    <source>
        <dbReference type="EMBL" id="RID99472.1"/>
    </source>
</evidence>
<feature type="domain" description="Acetophenone carboxylase-like C-terminal" evidence="5">
    <location>
        <begin position="521"/>
        <end position="673"/>
    </location>
</feature>
<evidence type="ECO:0000259" key="3">
    <source>
        <dbReference type="Pfam" id="PF02538"/>
    </source>
</evidence>
<feature type="domain" description="Hydantoinase A/oxoprolinase" evidence="2">
    <location>
        <begin position="217"/>
        <end position="497"/>
    </location>
</feature>